<proteinExistence type="predicted"/>
<dbReference type="Pfam" id="PF13781">
    <property type="entry name" value="DoxX_3"/>
    <property type="match status" value="1"/>
</dbReference>
<dbReference type="AlphaFoldDB" id="A0A242STW6"/>
<dbReference type="InterPro" id="IPR025695">
    <property type="entry name" value="DoxX-like"/>
</dbReference>
<accession>A0A1H8RS44</accession>
<dbReference type="EMBL" id="CP095407">
    <property type="protein sequence ID" value="USU96022.1"/>
    <property type="molecule type" value="Genomic_DNA"/>
</dbReference>
<feature type="transmembrane region" description="Helical" evidence="1">
    <location>
        <begin position="76"/>
        <end position="92"/>
    </location>
</feature>
<dbReference type="RefSeq" id="WP_017386491.1">
    <property type="nucleotide sequence ID" value="NZ_AP021936.1"/>
</dbReference>
<evidence type="ECO:0000313" key="6">
    <source>
        <dbReference type="Proteomes" id="UP000515758"/>
    </source>
</evidence>
<evidence type="ECO:0000313" key="3">
    <source>
        <dbReference type="EMBL" id="RSO54865.1"/>
    </source>
</evidence>
<dbReference type="Proteomes" id="UP001055514">
    <property type="component" value="Chromosome"/>
</dbReference>
<keyword evidence="1" id="KW-0812">Transmembrane</keyword>
<dbReference type="EMBL" id="RFEW01000022">
    <property type="protein sequence ID" value="RSO54865.1"/>
    <property type="molecule type" value="Genomic_DNA"/>
</dbReference>
<dbReference type="EMBL" id="AP021936">
    <property type="protein sequence ID" value="BBQ48209.1"/>
    <property type="molecule type" value="Genomic_DNA"/>
</dbReference>
<evidence type="ECO:0000313" key="5">
    <source>
        <dbReference type="Proteomes" id="UP000271320"/>
    </source>
</evidence>
<gene>
    <name evidence="3" type="ORF">EA752_18275</name>
    <name evidence="4" type="ORF">MWH18_07135</name>
    <name evidence="2" type="ORF">WP2W18E11_12070</name>
</gene>
<organism evidence="3 5">
    <name type="scientific">Acinetobacter pittii</name>
    <name type="common">Acinetobacter genomosp. 3</name>
    <dbReference type="NCBI Taxonomy" id="48296"/>
    <lineage>
        <taxon>Bacteria</taxon>
        <taxon>Pseudomonadati</taxon>
        <taxon>Pseudomonadota</taxon>
        <taxon>Gammaproteobacteria</taxon>
        <taxon>Moraxellales</taxon>
        <taxon>Moraxellaceae</taxon>
        <taxon>Acinetobacter</taxon>
        <taxon>Acinetobacter calcoaceticus/baumannii complex</taxon>
    </lineage>
</organism>
<dbReference type="Proteomes" id="UP000271320">
    <property type="component" value="Unassembled WGS sequence"/>
</dbReference>
<reference evidence="2 6" key="2">
    <citation type="submission" date="2019-12" db="EMBL/GenBank/DDBJ databases">
        <title>complete genome sequences of Acinetobacter pittii str. WP2-W18-ESBL-11 isolated from wastewater treatment plant effluent.</title>
        <authorList>
            <person name="Sekizuka T."/>
            <person name="Itokawa K."/>
            <person name="Yatsu K."/>
            <person name="Inamine Y."/>
            <person name="Kuroda M."/>
        </authorList>
    </citation>
    <scope>NUCLEOTIDE SEQUENCE [LARGE SCALE GENOMIC DNA]</scope>
    <source>
        <strain evidence="2 6">WP2-W18-ESBL-11</strain>
    </source>
</reference>
<feature type="transmembrane region" description="Helical" evidence="1">
    <location>
        <begin position="12"/>
        <end position="30"/>
    </location>
</feature>
<evidence type="ECO:0000313" key="4">
    <source>
        <dbReference type="EMBL" id="USU96022.1"/>
    </source>
</evidence>
<feature type="transmembrane region" description="Helical" evidence="1">
    <location>
        <begin position="50"/>
        <end position="69"/>
    </location>
</feature>
<dbReference type="Proteomes" id="UP000515758">
    <property type="component" value="Chromosome"/>
</dbReference>
<accession>A0A242STW6</accession>
<reference evidence="4" key="3">
    <citation type="submission" date="2022-04" db="EMBL/GenBank/DDBJ databases">
        <title>Emergence of ST220 Acinetobacter pittii strain in bloodstream infection, which co-producing chromosomal NDM-1 and OXA-820 carbapenemases.</title>
        <authorList>
            <person name="Tian C."/>
            <person name="Xing M."/>
            <person name="Fu L."/>
            <person name="Xia D."/>
        </authorList>
    </citation>
    <scope>NUCLEOTIDE SEQUENCE</scope>
    <source>
        <strain evidence="4">TCM</strain>
    </source>
</reference>
<protein>
    <submittedName>
        <fullName evidence="3">DoxX-like family protein</fullName>
    </submittedName>
</protein>
<keyword evidence="1" id="KW-1133">Transmembrane helix</keyword>
<keyword evidence="1" id="KW-0472">Membrane</keyword>
<evidence type="ECO:0000313" key="2">
    <source>
        <dbReference type="EMBL" id="BBQ48209.1"/>
    </source>
</evidence>
<feature type="transmembrane region" description="Helical" evidence="1">
    <location>
        <begin position="104"/>
        <end position="121"/>
    </location>
</feature>
<name>A0A242STW6_ACIPI</name>
<reference evidence="3 5" key="1">
    <citation type="submission" date="2018-10" db="EMBL/GenBank/DDBJ databases">
        <title>GWAS and RNA-Seq identify cryptic mechanisms of antimicrobial resistance in Acinetobacter baumannii.</title>
        <authorList>
            <person name="Sahl J.W."/>
        </authorList>
    </citation>
    <scope>NUCLEOTIDE SEQUENCE [LARGE SCALE GENOMIC DNA]</scope>
    <source>
        <strain evidence="3 5">TG41884</strain>
    </source>
</reference>
<sequence length="133" mass="15248">MDNAKALKFISFMLAFLWFYQGLVPKLIFINSDEIFVWQTIGLSFEYAKLAGRASGIAEIIFGLLFLFYTHKYIHYLSILGLFGLLFLIGFLKPSTLISPYNPIVMNISMISLSIIYLLLLKEQTTHFHKAAQ</sequence>
<evidence type="ECO:0000256" key="1">
    <source>
        <dbReference type="SAM" id="Phobius"/>
    </source>
</evidence>